<dbReference type="PROSITE" id="PS00134">
    <property type="entry name" value="TRYPSIN_HIS"/>
    <property type="match status" value="1"/>
</dbReference>
<dbReference type="InterPro" id="IPR018114">
    <property type="entry name" value="TRYPSIN_HIS"/>
</dbReference>
<dbReference type="Proteomes" id="UP000095280">
    <property type="component" value="Unplaced"/>
</dbReference>
<evidence type="ECO:0000256" key="3">
    <source>
        <dbReference type="ARBA" id="ARBA00022825"/>
    </source>
</evidence>
<dbReference type="SUPFAM" id="SSF50494">
    <property type="entry name" value="Trypsin-like serine proteases"/>
    <property type="match status" value="2"/>
</dbReference>
<feature type="compositionally biased region" description="Polar residues" evidence="5">
    <location>
        <begin position="677"/>
        <end position="698"/>
    </location>
</feature>
<protein>
    <submittedName>
        <fullName evidence="8">Peptidase S1 domain-containing protein</fullName>
    </submittedName>
</protein>
<dbReference type="InterPro" id="IPR001254">
    <property type="entry name" value="Trypsin_dom"/>
</dbReference>
<evidence type="ECO:0000256" key="1">
    <source>
        <dbReference type="ARBA" id="ARBA00022670"/>
    </source>
</evidence>
<feature type="region of interest" description="Disordered" evidence="5">
    <location>
        <begin position="677"/>
        <end position="701"/>
    </location>
</feature>
<dbReference type="PANTHER" id="PTHR24252:SF18">
    <property type="entry name" value="OVOCHYMASE 1"/>
    <property type="match status" value="1"/>
</dbReference>
<dbReference type="GO" id="GO:0006508">
    <property type="term" value="P:proteolysis"/>
    <property type="evidence" value="ECO:0007669"/>
    <property type="project" value="UniProtKB-KW"/>
</dbReference>
<evidence type="ECO:0000256" key="4">
    <source>
        <dbReference type="ARBA" id="ARBA00023157"/>
    </source>
</evidence>
<feature type="region of interest" description="Disordered" evidence="5">
    <location>
        <begin position="89"/>
        <end position="120"/>
    </location>
</feature>
<dbReference type="AlphaFoldDB" id="A0A1I8IW04"/>
<dbReference type="PROSITE" id="PS50240">
    <property type="entry name" value="TRYPSIN_DOM"/>
    <property type="match status" value="2"/>
</dbReference>
<evidence type="ECO:0000313" key="7">
    <source>
        <dbReference type="Proteomes" id="UP000095280"/>
    </source>
</evidence>
<proteinExistence type="predicted"/>
<dbReference type="WBParaSite" id="maker-uti_cns_0018377-snap-gene-0.2-mRNA-1">
    <property type="protein sequence ID" value="maker-uti_cns_0018377-snap-gene-0.2-mRNA-1"/>
    <property type="gene ID" value="maker-uti_cns_0018377-snap-gene-0.2"/>
</dbReference>
<dbReference type="GO" id="GO:0004252">
    <property type="term" value="F:serine-type endopeptidase activity"/>
    <property type="evidence" value="ECO:0007669"/>
    <property type="project" value="InterPro"/>
</dbReference>
<dbReference type="CDD" id="cd00190">
    <property type="entry name" value="Tryp_SPc"/>
    <property type="match status" value="1"/>
</dbReference>
<feature type="region of interest" description="Disordered" evidence="5">
    <location>
        <begin position="135"/>
        <end position="167"/>
    </location>
</feature>
<evidence type="ECO:0000256" key="5">
    <source>
        <dbReference type="SAM" id="MobiDB-lite"/>
    </source>
</evidence>
<keyword evidence="1" id="KW-0645">Protease</keyword>
<dbReference type="Gene3D" id="2.40.10.10">
    <property type="entry name" value="Trypsin-like serine proteases"/>
    <property type="match status" value="3"/>
</dbReference>
<feature type="compositionally biased region" description="Low complexity" evidence="5">
    <location>
        <begin position="322"/>
        <end position="334"/>
    </location>
</feature>
<feature type="compositionally biased region" description="Basic and acidic residues" evidence="5">
    <location>
        <begin position="308"/>
        <end position="321"/>
    </location>
</feature>
<dbReference type="InterPro" id="IPR001314">
    <property type="entry name" value="Peptidase_S1A"/>
</dbReference>
<dbReference type="InterPro" id="IPR009003">
    <property type="entry name" value="Peptidase_S1_PA"/>
</dbReference>
<accession>A0A1I8IW04</accession>
<keyword evidence="4" id="KW-1015">Disulfide bond</keyword>
<dbReference type="PANTHER" id="PTHR24252">
    <property type="entry name" value="ACROSIN-RELATED"/>
    <property type="match status" value="1"/>
</dbReference>
<keyword evidence="7" id="KW-1185">Reference proteome</keyword>
<name>A0A1I8IW04_9PLAT</name>
<dbReference type="PRINTS" id="PR00722">
    <property type="entry name" value="CHYMOTRYPSIN"/>
</dbReference>
<organism evidence="7 8">
    <name type="scientific">Macrostomum lignano</name>
    <dbReference type="NCBI Taxonomy" id="282301"/>
    <lineage>
        <taxon>Eukaryota</taxon>
        <taxon>Metazoa</taxon>
        <taxon>Spiralia</taxon>
        <taxon>Lophotrochozoa</taxon>
        <taxon>Platyhelminthes</taxon>
        <taxon>Rhabditophora</taxon>
        <taxon>Macrostomorpha</taxon>
        <taxon>Macrostomida</taxon>
        <taxon>Macrostomidae</taxon>
        <taxon>Macrostomum</taxon>
    </lineage>
</organism>
<evidence type="ECO:0000259" key="6">
    <source>
        <dbReference type="PROSITE" id="PS50240"/>
    </source>
</evidence>
<sequence length="804" mass="85461">SSRLRSPDTQPDIRGAGAPNVIAEAAPHSWPWVASLRLRGHHRCSGAILSSDWVLTSARCADLSPDAGRLASRRRPALPRLPAGAGRSWLAAAAAPSGEDRPPPRLQLQQRPATTSPCCDSTGLWSSAARAWPRPACQQAAPMPTPSWTAPPASPPPGGDLSSSGVGDSPRLQQVLLPIVPNWLCSNQLQHGDVVTDASICAGWGQAGSPRCQGDGGQPLVCWRPALRLWQLLGVNSWTDLCTRSPRPGLFTRVSAHLDWVRRAVLSCSVNLTQNTTQNSVLIGSESPLCLHYITSNCRTAASAAGPPDRRDDKTEGKKSDSAAAKADVAVADSTPALPKRSREAAPHSWPWMASLRDSSDRHHCGGSVITERWVLTAAHCFNESEDPTMWSVDAGRHCHNCSEPAVQRRALAEVVIHPAYNASTLEADLALLLLESPLDFSGSAVAPATLAASAASGDSVCTVTGWGLPRMDASEAEQPISLQEVAVPIVPASVCSDEDHYGDAVDSGSVLCAGYELGGGDACKGYSGGPLVCRDGGASWLLHGVTSWGDGCALPRKPTVYIRVEAFIDWIRQTVHGQEQEQHCGQKRHRRVGEPGRVDLHEAAGALQAGADQPGQAEPHQDVEHTLLPTLFETAMSPKPAAAGRAMLFSRVMKKILRHLPPGRRQSGMLSANTRCHGSISAHSGQKVTHPGPQQSEAIRPSRPACGALREVVSGVQGWVVKFCVRARDCQFYWQLIESGSSKGLSFHGSPMGHSGLPDRRAPAAAAASASAWANRWLPPVARAGNLAAIELSILSFKYMMAM</sequence>
<dbReference type="SMART" id="SM00020">
    <property type="entry name" value="Tryp_SPc"/>
    <property type="match status" value="2"/>
</dbReference>
<dbReference type="InterPro" id="IPR043504">
    <property type="entry name" value="Peptidase_S1_PA_chymotrypsin"/>
</dbReference>
<feature type="compositionally biased region" description="Low complexity" evidence="5">
    <location>
        <begin position="140"/>
        <end position="151"/>
    </location>
</feature>
<dbReference type="FunFam" id="2.40.10.10:FF:000003">
    <property type="entry name" value="Transmembrane serine protease 3"/>
    <property type="match status" value="1"/>
</dbReference>
<feature type="domain" description="Peptidase S1" evidence="6">
    <location>
        <begin position="331"/>
        <end position="577"/>
    </location>
</feature>
<dbReference type="Pfam" id="PF00089">
    <property type="entry name" value="Trypsin"/>
    <property type="match status" value="3"/>
</dbReference>
<feature type="domain" description="Peptidase S1" evidence="6">
    <location>
        <begin position="13"/>
        <end position="266"/>
    </location>
</feature>
<evidence type="ECO:0000256" key="2">
    <source>
        <dbReference type="ARBA" id="ARBA00022801"/>
    </source>
</evidence>
<keyword evidence="3" id="KW-0720">Serine protease</keyword>
<reference evidence="8" key="1">
    <citation type="submission" date="2016-11" db="UniProtKB">
        <authorList>
            <consortium name="WormBaseParasite"/>
        </authorList>
    </citation>
    <scope>IDENTIFICATION</scope>
</reference>
<keyword evidence="2" id="KW-0378">Hydrolase</keyword>
<evidence type="ECO:0000313" key="8">
    <source>
        <dbReference type="WBParaSite" id="maker-uti_cns_0018377-snap-gene-0.2-mRNA-1"/>
    </source>
</evidence>
<feature type="region of interest" description="Disordered" evidence="5">
    <location>
        <begin position="301"/>
        <end position="346"/>
    </location>
</feature>